<dbReference type="InterPro" id="IPR012423">
    <property type="entry name" value="Eaf7/MRGBP"/>
</dbReference>
<dbReference type="OrthoDB" id="5595141at2759"/>
<feature type="compositionally biased region" description="Low complexity" evidence="1">
    <location>
        <begin position="212"/>
        <end position="221"/>
    </location>
</feature>
<reference evidence="2 3" key="1">
    <citation type="submission" date="2019-08" db="EMBL/GenBank/DDBJ databases">
        <title>The genome sequence of a newly discovered highly antifungal drug resistant Aspergillus species, Aspergillus tanneri NIH 1004.</title>
        <authorList>
            <person name="Mounaud S."/>
            <person name="Singh I."/>
            <person name="Joardar V."/>
            <person name="Pakala S."/>
            <person name="Pakala S."/>
            <person name="Venepally P."/>
            <person name="Chung J.K."/>
            <person name="Losada L."/>
            <person name="Nierman W.C."/>
        </authorList>
    </citation>
    <scope>NUCLEOTIDE SEQUENCE [LARGE SCALE GENOMIC DNA]</scope>
    <source>
        <strain evidence="2 3">NIH1004</strain>
    </source>
</reference>
<feature type="compositionally biased region" description="Low complexity" evidence="1">
    <location>
        <begin position="149"/>
        <end position="159"/>
    </location>
</feature>
<feature type="compositionally biased region" description="Polar residues" evidence="1">
    <location>
        <begin position="9"/>
        <end position="29"/>
    </location>
</feature>
<feature type="compositionally biased region" description="Acidic residues" evidence="1">
    <location>
        <begin position="175"/>
        <end position="196"/>
    </location>
</feature>
<dbReference type="Pfam" id="PF07904">
    <property type="entry name" value="Eaf7"/>
    <property type="match status" value="1"/>
</dbReference>
<dbReference type="VEuPathDB" id="FungiDB:EYZ11_004381"/>
<dbReference type="EMBL" id="QUQM01000002">
    <property type="protein sequence ID" value="KAA8651832.1"/>
    <property type="molecule type" value="Genomic_DNA"/>
</dbReference>
<name>A0A5M9MXK0_9EURO</name>
<comment type="caution">
    <text evidence="2">The sequence shown here is derived from an EMBL/GenBank/DDBJ whole genome shotgun (WGS) entry which is preliminary data.</text>
</comment>
<proteinExistence type="predicted"/>
<sequence>MPPRKKPKLTTQPEPSNTGTSEGTTQNSVGYDPVTDPWTDEQETALLKGIIKWKPVGMHKHFRMIAISEFMKSQDSSEDVENSKELYCPFDLPDDEYRDLKFARRFAKDGSVSPVHSTHAESRRGSTVADTDEPRSSPAPSRGRKPGRSSRPSTRGTRSSRLHVEVEPPGKASDTGEEDGDSDETGANDVGDEEGTDGAKDYSEGEDDAEVEAGGSPTTRSTRAKTSRSKQKEKRGAPTGPRRGARRR</sequence>
<feature type="region of interest" description="Disordered" evidence="1">
    <location>
        <begin position="106"/>
        <end position="248"/>
    </location>
</feature>
<dbReference type="Proteomes" id="UP000324241">
    <property type="component" value="Unassembled WGS sequence"/>
</dbReference>
<organism evidence="2 3">
    <name type="scientific">Aspergillus tanneri</name>
    <dbReference type="NCBI Taxonomy" id="1220188"/>
    <lineage>
        <taxon>Eukaryota</taxon>
        <taxon>Fungi</taxon>
        <taxon>Dikarya</taxon>
        <taxon>Ascomycota</taxon>
        <taxon>Pezizomycotina</taxon>
        <taxon>Eurotiomycetes</taxon>
        <taxon>Eurotiomycetidae</taxon>
        <taxon>Eurotiales</taxon>
        <taxon>Aspergillaceae</taxon>
        <taxon>Aspergillus</taxon>
        <taxon>Aspergillus subgen. Circumdati</taxon>
    </lineage>
</organism>
<feature type="region of interest" description="Disordered" evidence="1">
    <location>
        <begin position="1"/>
        <end position="37"/>
    </location>
</feature>
<dbReference type="GO" id="GO:0043189">
    <property type="term" value="C:H4/H2A histone acetyltransferase complex"/>
    <property type="evidence" value="ECO:0007669"/>
    <property type="project" value="InterPro"/>
</dbReference>
<accession>A0A5M9MXK0</accession>
<evidence type="ECO:0008006" key="4">
    <source>
        <dbReference type="Google" id="ProtNLM"/>
    </source>
</evidence>
<dbReference type="AlphaFoldDB" id="A0A5M9MXK0"/>
<dbReference type="GO" id="GO:0005634">
    <property type="term" value="C:nucleus"/>
    <property type="evidence" value="ECO:0007669"/>
    <property type="project" value="InterPro"/>
</dbReference>
<dbReference type="RefSeq" id="XP_033431193.1">
    <property type="nucleotide sequence ID" value="XM_033565436.1"/>
</dbReference>
<evidence type="ECO:0000313" key="3">
    <source>
        <dbReference type="Proteomes" id="UP000324241"/>
    </source>
</evidence>
<gene>
    <name evidence="2" type="ORF">ATNIH1004_000730</name>
</gene>
<feature type="compositionally biased region" description="Basic residues" evidence="1">
    <location>
        <begin position="222"/>
        <end position="233"/>
    </location>
</feature>
<evidence type="ECO:0000256" key="1">
    <source>
        <dbReference type="SAM" id="MobiDB-lite"/>
    </source>
</evidence>
<protein>
    <recommendedName>
        <fullName evidence="4">CT20-domain-containing protein</fullName>
    </recommendedName>
</protein>
<evidence type="ECO:0000313" key="2">
    <source>
        <dbReference type="EMBL" id="KAA8651832.1"/>
    </source>
</evidence>
<dbReference type="GeneID" id="54323432"/>
<dbReference type="GO" id="GO:0006355">
    <property type="term" value="P:regulation of DNA-templated transcription"/>
    <property type="evidence" value="ECO:0007669"/>
    <property type="project" value="InterPro"/>
</dbReference>